<evidence type="ECO:0000313" key="1">
    <source>
        <dbReference type="EMBL" id="KAA8502770.1"/>
    </source>
</evidence>
<dbReference type="EMBL" id="VMSO01000001">
    <property type="protein sequence ID" value="KAA8502770.1"/>
    <property type="molecule type" value="Genomic_DNA"/>
</dbReference>
<dbReference type="Proteomes" id="UP000322025">
    <property type="component" value="Unassembled WGS sequence"/>
</dbReference>
<sequence length="918" mass="104225">MYRRLRIKRAVALLLCFCTLLICIPYQKVNAKEYEEKYLTIKRVNDGKQDTYKIVTDGEEVFISAAQLSELAGFVKASIVRDGDRLTAVTLVKGEEQDTNQDIIISASNNTIYSLRYGEREFDGCLDTGEEVYLNLIDMFNYLRIKAEVIDGRLFINVPVYTMYDFMTVDYPEVLENSVSQLDLLEPGEDLKSSGTWDAVYLACNNFDFRFLVPIWGTNQIKDEQYAKALQTLNEEDESFYDEDTNEYFQSELEGRGLGSCLASGQDLIDTLSVGGGAMESAEDVIKRLDGLSETDQDALFSLWDTLNWNREDFLKATGLKTFSDHAGELSDALTVVEIAVSAYEAYEQAASWSEDCLNDFDVLRSLNVDNYGENKDYVKRISQVAEESYQASSDPENAAEEQLVSEIADLALEKAITESSVYGKVADLFIFSVNLGVSVARCFGNIAEEMDKGELSYMVSCLINIAVASRIDAEVKRDQLDITDLTSGNQLNDFRNSIRTSIKSNLRCWSYIYYLNSNGTWEISERGQYVKGQIDKMHVYLALLDETKQYDYALDEYDLITYSPERIVEIAGESMPIDSNEFWMDFLETGDYAQYIGEEWTDSLLEYVLYDINGDGILELLIQATRDMPFFNTWLFSIDAGKAVLVNEQYGYGEYRYSPEYKAILISGDFRPFMDVTVLQAFCELAKTELVTKFVVAIEHNNTESESYYFEDETGRKVITQEERDKYFSEIILFEWTALDEVRNFETGQQSSSGNEMKNFGIMAGEYIFSSGAGAWATIINLNSDGSFTGQYHDSDAEDTGDGYANGTRYICNFHGNFSPLDQIDPYSYSMRLENLEMENEPGEVYYENNMRYICVEPCGFDEAGDFVIYTPGMQIASLPEEFVTWLSGVINVQDTSILPCYGIYNVNGKMGFVQYE</sequence>
<name>A0A5M9I0S5_9FIRM</name>
<gene>
    <name evidence="1" type="ORF">FNY66_00440</name>
</gene>
<proteinExistence type="predicted"/>
<evidence type="ECO:0000313" key="2">
    <source>
        <dbReference type="Proteomes" id="UP000322025"/>
    </source>
</evidence>
<keyword evidence="2" id="KW-1185">Reference proteome</keyword>
<dbReference type="AlphaFoldDB" id="A0A5M9I0S5"/>
<reference evidence="1 2" key="1">
    <citation type="submission" date="2019-07" db="EMBL/GenBank/DDBJ databases">
        <authorList>
            <person name="Wongkuna S."/>
            <person name="Scaria J."/>
        </authorList>
    </citation>
    <scope>NUCLEOTIDE SEQUENCE [LARGE SCALE GENOMIC DNA]</scope>
    <source>
        <strain evidence="1 2">SW178</strain>
    </source>
</reference>
<protein>
    <submittedName>
        <fullName evidence="1">Uncharacterized protein</fullName>
    </submittedName>
</protein>
<organism evidence="1 2">
    <name type="scientific">Mediterraneibacter catenae</name>
    <dbReference type="NCBI Taxonomy" id="2594882"/>
    <lineage>
        <taxon>Bacteria</taxon>
        <taxon>Bacillati</taxon>
        <taxon>Bacillota</taxon>
        <taxon>Clostridia</taxon>
        <taxon>Lachnospirales</taxon>
        <taxon>Lachnospiraceae</taxon>
        <taxon>Mediterraneibacter</taxon>
    </lineage>
</organism>
<comment type="caution">
    <text evidence="1">The sequence shown here is derived from an EMBL/GenBank/DDBJ whole genome shotgun (WGS) entry which is preliminary data.</text>
</comment>
<accession>A0A5M9I0S5</accession>